<dbReference type="GO" id="GO:0003700">
    <property type="term" value="F:DNA-binding transcription factor activity"/>
    <property type="evidence" value="ECO:0007669"/>
    <property type="project" value="InterPro"/>
</dbReference>
<evidence type="ECO:0000256" key="1">
    <source>
        <dbReference type="ARBA" id="ARBA00023015"/>
    </source>
</evidence>
<dbReference type="InterPro" id="IPR011711">
    <property type="entry name" value="GntR_C"/>
</dbReference>
<dbReference type="Pfam" id="PF00392">
    <property type="entry name" value="GntR"/>
    <property type="match status" value="1"/>
</dbReference>
<evidence type="ECO:0000259" key="4">
    <source>
        <dbReference type="PROSITE" id="PS50949"/>
    </source>
</evidence>
<protein>
    <submittedName>
        <fullName evidence="5">Transcriptional regulator, GntR family</fullName>
    </submittedName>
</protein>
<keyword evidence="3" id="KW-0804">Transcription</keyword>
<evidence type="ECO:0000313" key="5">
    <source>
        <dbReference type="EMBL" id="SHN83991.1"/>
    </source>
</evidence>
<organism evidence="5 6">
    <name type="scientific">Bradyrhizobium erythrophlei</name>
    <dbReference type="NCBI Taxonomy" id="1437360"/>
    <lineage>
        <taxon>Bacteria</taxon>
        <taxon>Pseudomonadati</taxon>
        <taxon>Pseudomonadota</taxon>
        <taxon>Alphaproteobacteria</taxon>
        <taxon>Hyphomicrobiales</taxon>
        <taxon>Nitrobacteraceae</taxon>
        <taxon>Bradyrhizobium</taxon>
    </lineage>
</organism>
<dbReference type="Proteomes" id="UP000184096">
    <property type="component" value="Chromosome I"/>
</dbReference>
<accession>A0A1M7ULU6</accession>
<dbReference type="InterPro" id="IPR036388">
    <property type="entry name" value="WH-like_DNA-bd_sf"/>
</dbReference>
<dbReference type="SUPFAM" id="SSF46785">
    <property type="entry name" value="Winged helix' DNA-binding domain"/>
    <property type="match status" value="1"/>
</dbReference>
<dbReference type="SUPFAM" id="SSF48008">
    <property type="entry name" value="GntR ligand-binding domain-like"/>
    <property type="match status" value="1"/>
</dbReference>
<dbReference type="PROSITE" id="PS50949">
    <property type="entry name" value="HTH_GNTR"/>
    <property type="match status" value="1"/>
</dbReference>
<dbReference type="RefSeq" id="WP_083587800.1">
    <property type="nucleotide sequence ID" value="NZ_LT670849.1"/>
</dbReference>
<gene>
    <name evidence="5" type="ORF">SAMN05444170_5742</name>
</gene>
<dbReference type="CDD" id="cd07377">
    <property type="entry name" value="WHTH_GntR"/>
    <property type="match status" value="1"/>
</dbReference>
<feature type="domain" description="HTH gntR-type" evidence="4">
    <location>
        <begin position="22"/>
        <end position="89"/>
    </location>
</feature>
<proteinExistence type="predicted"/>
<dbReference type="EMBL" id="LT670849">
    <property type="protein sequence ID" value="SHN83991.1"/>
    <property type="molecule type" value="Genomic_DNA"/>
</dbReference>
<dbReference type="Pfam" id="PF07729">
    <property type="entry name" value="FCD"/>
    <property type="match status" value="1"/>
</dbReference>
<evidence type="ECO:0000256" key="2">
    <source>
        <dbReference type="ARBA" id="ARBA00023125"/>
    </source>
</evidence>
<dbReference type="InterPro" id="IPR000524">
    <property type="entry name" value="Tscrpt_reg_HTH_GntR"/>
</dbReference>
<name>A0A1M7ULU6_9BRAD</name>
<keyword evidence="1" id="KW-0805">Transcription regulation</keyword>
<evidence type="ECO:0000256" key="3">
    <source>
        <dbReference type="ARBA" id="ARBA00023163"/>
    </source>
</evidence>
<dbReference type="Gene3D" id="1.10.10.10">
    <property type="entry name" value="Winged helix-like DNA-binding domain superfamily/Winged helix DNA-binding domain"/>
    <property type="match status" value="1"/>
</dbReference>
<reference evidence="6" key="1">
    <citation type="submission" date="2016-11" db="EMBL/GenBank/DDBJ databases">
        <authorList>
            <person name="Varghese N."/>
            <person name="Submissions S."/>
        </authorList>
    </citation>
    <scope>NUCLEOTIDE SEQUENCE [LARGE SCALE GENOMIC DNA]</scope>
    <source>
        <strain evidence="6">GAS401</strain>
    </source>
</reference>
<evidence type="ECO:0000313" key="6">
    <source>
        <dbReference type="Proteomes" id="UP000184096"/>
    </source>
</evidence>
<dbReference type="SMART" id="SM00895">
    <property type="entry name" value="FCD"/>
    <property type="match status" value="1"/>
</dbReference>
<dbReference type="Gene3D" id="1.20.120.530">
    <property type="entry name" value="GntR ligand-binding domain-like"/>
    <property type="match status" value="1"/>
</dbReference>
<dbReference type="PANTHER" id="PTHR43537:SF24">
    <property type="entry name" value="GLUCONATE OPERON TRANSCRIPTIONAL REPRESSOR"/>
    <property type="match status" value="1"/>
</dbReference>
<keyword evidence="6" id="KW-1185">Reference proteome</keyword>
<dbReference type="InterPro" id="IPR008920">
    <property type="entry name" value="TF_FadR/GntR_C"/>
</dbReference>
<dbReference type="PANTHER" id="PTHR43537">
    <property type="entry name" value="TRANSCRIPTIONAL REGULATOR, GNTR FAMILY"/>
    <property type="match status" value="1"/>
</dbReference>
<sequence>MAQAKLVPPPWTPSWTVENKTLSAVEQAYNYILEGILSGALAPGMRVPSEAVAEALHISRMPVRDALRRLEGDGAITIYANRGATVAEYSHDEVIQLIEMRAVLEALGARLALPNIGPREIDEIMHLKLRMERSADDVAHWIAFHDAFHNYLTSLSRRPLLVRQTERIRMMLRPYFRRHHVETHELEIPGHEHQKIVDAVYRGDPGEVEQTVRAHALANVEKIAKLT</sequence>
<dbReference type="SMART" id="SM00345">
    <property type="entry name" value="HTH_GNTR"/>
    <property type="match status" value="1"/>
</dbReference>
<dbReference type="GO" id="GO:0003677">
    <property type="term" value="F:DNA binding"/>
    <property type="evidence" value="ECO:0007669"/>
    <property type="project" value="UniProtKB-KW"/>
</dbReference>
<dbReference type="InterPro" id="IPR036390">
    <property type="entry name" value="WH_DNA-bd_sf"/>
</dbReference>
<keyword evidence="2" id="KW-0238">DNA-binding</keyword>
<dbReference type="AlphaFoldDB" id="A0A1M7ULU6"/>
<dbReference type="OrthoDB" id="9810548at2"/>